<evidence type="ECO:0000313" key="3">
    <source>
        <dbReference type="Proteomes" id="UP000055019"/>
    </source>
</evidence>
<proteinExistence type="predicted"/>
<protein>
    <submittedName>
        <fullName evidence="2">Uncharacterized protein</fullName>
    </submittedName>
</protein>
<organism evidence="2 3">
    <name type="scientific">Caballeronia arvi</name>
    <dbReference type="NCBI Taxonomy" id="1777135"/>
    <lineage>
        <taxon>Bacteria</taxon>
        <taxon>Pseudomonadati</taxon>
        <taxon>Pseudomonadota</taxon>
        <taxon>Betaproteobacteria</taxon>
        <taxon>Burkholderiales</taxon>
        <taxon>Burkholderiaceae</taxon>
        <taxon>Caballeronia</taxon>
    </lineage>
</organism>
<accession>A0A158L1V8</accession>
<gene>
    <name evidence="2" type="ORF">AWB74_07907</name>
</gene>
<name>A0A158L1V8_9BURK</name>
<comment type="caution">
    <text evidence="2">The sequence shown here is derived from an EMBL/GenBank/DDBJ whole genome shotgun (WGS) entry which is preliminary data.</text>
</comment>
<dbReference type="AlphaFoldDB" id="A0A158L1V8"/>
<evidence type="ECO:0000313" key="2">
    <source>
        <dbReference type="EMBL" id="SAL86943.1"/>
    </source>
</evidence>
<dbReference type="Proteomes" id="UP000055019">
    <property type="component" value="Unassembled WGS sequence"/>
</dbReference>
<feature type="region of interest" description="Disordered" evidence="1">
    <location>
        <begin position="1"/>
        <end position="45"/>
    </location>
</feature>
<sequence length="135" mass="14773">MTRLATPKQGSEGPLSSKRKNARDASISAASEKSKKKAGKKRPTLVEVTSVGTQLKGKERVRKEKVVRDSFTMPRTDYEKVAALKQKCLDAGVHVNKSELLRAGLLLLEAASKEDLYAVVSAVERIKTGRPPKSR</sequence>
<dbReference type="EMBL" id="FCOM02000081">
    <property type="protein sequence ID" value="SAL86943.1"/>
    <property type="molecule type" value="Genomic_DNA"/>
</dbReference>
<keyword evidence="3" id="KW-1185">Reference proteome</keyword>
<evidence type="ECO:0000256" key="1">
    <source>
        <dbReference type="SAM" id="MobiDB-lite"/>
    </source>
</evidence>
<reference evidence="2" key="1">
    <citation type="submission" date="2016-01" db="EMBL/GenBank/DDBJ databases">
        <authorList>
            <person name="Peeters C."/>
        </authorList>
    </citation>
    <scope>NUCLEOTIDE SEQUENCE [LARGE SCALE GENOMIC DNA]</scope>
    <source>
        <strain evidence="2">LMG 29317</strain>
    </source>
</reference>
<feature type="compositionally biased region" description="Basic residues" evidence="1">
    <location>
        <begin position="34"/>
        <end position="43"/>
    </location>
</feature>